<dbReference type="EMBL" id="JASAOG010000176">
    <property type="protein sequence ID" value="KAK0045717.1"/>
    <property type="molecule type" value="Genomic_DNA"/>
</dbReference>
<keyword evidence="3" id="KW-1185">Reference proteome</keyword>
<organism evidence="2 3">
    <name type="scientific">Biomphalaria pfeifferi</name>
    <name type="common">Bloodfluke planorb</name>
    <name type="synonym">Freshwater snail</name>
    <dbReference type="NCBI Taxonomy" id="112525"/>
    <lineage>
        <taxon>Eukaryota</taxon>
        <taxon>Metazoa</taxon>
        <taxon>Spiralia</taxon>
        <taxon>Lophotrochozoa</taxon>
        <taxon>Mollusca</taxon>
        <taxon>Gastropoda</taxon>
        <taxon>Heterobranchia</taxon>
        <taxon>Euthyneura</taxon>
        <taxon>Panpulmonata</taxon>
        <taxon>Hygrophila</taxon>
        <taxon>Lymnaeoidea</taxon>
        <taxon>Planorbidae</taxon>
        <taxon>Biomphalaria</taxon>
    </lineage>
</organism>
<name>A0AAD8B0C7_BIOPF</name>
<evidence type="ECO:0000313" key="2">
    <source>
        <dbReference type="EMBL" id="KAK0045717.1"/>
    </source>
</evidence>
<feature type="transmembrane region" description="Helical" evidence="1">
    <location>
        <begin position="57"/>
        <end position="77"/>
    </location>
</feature>
<proteinExistence type="predicted"/>
<feature type="transmembrane region" description="Helical" evidence="1">
    <location>
        <begin position="130"/>
        <end position="151"/>
    </location>
</feature>
<sequence>MEDDSKEVREMREENDRNTKCMNWCFTEFDSDSIGLDYDRPSHFVTSQWPVRQKVYIIYRVLAGVFLLVWASGDMAYETIEFYQGQLWRWFVFASNWGFLLLALTSVYQAVTSVLYEYKTYWIMVIIIRSIFNLPLHLSSSLLLLTFPPHLSSSTLLLSSSPLLLTSPPHLSFSTLLLTSPPHLFSSLLLLTSPPHLSSSSLLITSPPHLSSSTLLLTSLHHFSSPLPLRHYNIGEVYDWVTSTRDNAGRFARWSG</sequence>
<keyword evidence="1" id="KW-0812">Transmembrane</keyword>
<dbReference type="Proteomes" id="UP001233172">
    <property type="component" value="Unassembled WGS sequence"/>
</dbReference>
<accession>A0AAD8B0C7</accession>
<protein>
    <submittedName>
        <fullName evidence="2">Protein rolling stone</fullName>
    </submittedName>
</protein>
<comment type="caution">
    <text evidence="2">The sequence shown here is derived from an EMBL/GenBank/DDBJ whole genome shotgun (WGS) entry which is preliminary data.</text>
</comment>
<evidence type="ECO:0000256" key="1">
    <source>
        <dbReference type="SAM" id="Phobius"/>
    </source>
</evidence>
<feature type="transmembrane region" description="Helical" evidence="1">
    <location>
        <begin position="97"/>
        <end position="118"/>
    </location>
</feature>
<keyword evidence="1" id="KW-0472">Membrane</keyword>
<gene>
    <name evidence="2" type="ORF">Bpfe_024840</name>
</gene>
<evidence type="ECO:0000313" key="3">
    <source>
        <dbReference type="Proteomes" id="UP001233172"/>
    </source>
</evidence>
<reference evidence="2" key="2">
    <citation type="submission" date="2023-04" db="EMBL/GenBank/DDBJ databases">
        <authorList>
            <person name="Bu L."/>
            <person name="Lu L."/>
            <person name="Laidemitt M.R."/>
            <person name="Zhang S.M."/>
            <person name="Mutuku M."/>
            <person name="Mkoji G."/>
            <person name="Steinauer M."/>
            <person name="Loker E.S."/>
        </authorList>
    </citation>
    <scope>NUCLEOTIDE SEQUENCE</scope>
    <source>
        <strain evidence="2">KasaAsao</strain>
        <tissue evidence="2">Whole Snail</tissue>
    </source>
</reference>
<reference evidence="2" key="1">
    <citation type="journal article" date="2023" name="PLoS Negl. Trop. Dis.">
        <title>A genome sequence for Biomphalaria pfeifferi, the major vector snail for the human-infecting parasite Schistosoma mansoni.</title>
        <authorList>
            <person name="Bu L."/>
            <person name="Lu L."/>
            <person name="Laidemitt M.R."/>
            <person name="Zhang S.M."/>
            <person name="Mutuku M."/>
            <person name="Mkoji G."/>
            <person name="Steinauer M."/>
            <person name="Loker E.S."/>
        </authorList>
    </citation>
    <scope>NUCLEOTIDE SEQUENCE</scope>
    <source>
        <strain evidence="2">KasaAsao</strain>
    </source>
</reference>
<dbReference type="AlphaFoldDB" id="A0AAD8B0C7"/>
<keyword evidence="1" id="KW-1133">Transmembrane helix</keyword>